<gene>
    <name evidence="3" type="primary">recD</name>
    <name evidence="5" type="ORF">BWK73_36555</name>
</gene>
<dbReference type="GO" id="GO:0005524">
    <property type="term" value="F:ATP binding"/>
    <property type="evidence" value="ECO:0007669"/>
    <property type="project" value="UniProtKB-UniRule"/>
</dbReference>
<keyword evidence="3" id="KW-0347">Helicase</keyword>
<dbReference type="CDD" id="cd18809">
    <property type="entry name" value="SF1_C_RecD"/>
    <property type="match status" value="1"/>
</dbReference>
<keyword evidence="3" id="KW-0378">Hydrolase</keyword>
<dbReference type="GO" id="GO:0017116">
    <property type="term" value="F:single-stranded DNA helicase activity"/>
    <property type="evidence" value="ECO:0007669"/>
    <property type="project" value="TreeGrafter"/>
</dbReference>
<dbReference type="Proteomes" id="UP000192491">
    <property type="component" value="Unassembled WGS sequence"/>
</dbReference>
<sequence>MTPALTHPLDEQLAALLQRLGGTTDVAGLRALVKYVSERTRNGVIAAPLAGLPGVDPAALQADVVGEPGDYKPIIVSATHAWLYRYWQYEERLAKQVRQRLTQGDGVTDIPALWIISGGPGTGKTTTVTRLMADLLAQGVRSERILLAAPTGKAAMRMLESIRDTRERLQLPVEIAEQLPTQARTLHRLLGYIPNRVGFRHHAQHPLPADVVIVDEASMIDISLMTHLFEAVSPTARLILLGDKDQLASVETGSIFRDLCEAPALQAHRQVLQRSYRFSESDGVGQLAQAIRAADETRLLAVLAAEEFPSVSWDESGEGLQAQWLQDGWQAYVAAVQAGDVTAVFQAFNDLRILTPLRQGRLGVEGLNPWVDNVMQRLLPTHAGALRPWYVGRPVMVTQNDYRQELFNGDIGIALPDAQGVLRVWFPTAQAGEFRAVAPIRLPAHETAWAMTIHKSQGSEFTRVLLLLPDVEDSPLLGRELLYTAVTRAKQGIHVIASRATLQRALQQVMPPASCLQEKLAIV</sequence>
<evidence type="ECO:0000259" key="4">
    <source>
        <dbReference type="SMART" id="SM00382"/>
    </source>
</evidence>
<dbReference type="GO" id="GO:0003677">
    <property type="term" value="F:DNA binding"/>
    <property type="evidence" value="ECO:0007669"/>
    <property type="project" value="UniProtKB-UniRule"/>
</dbReference>
<dbReference type="InterPro" id="IPR027417">
    <property type="entry name" value="P-loop_NTPase"/>
</dbReference>
<dbReference type="PANTHER" id="PTHR43788">
    <property type="entry name" value="DNA2/NAM7 HELICASE FAMILY MEMBER"/>
    <property type="match status" value="1"/>
</dbReference>
<keyword evidence="3" id="KW-0413">Isomerase</keyword>
<evidence type="ECO:0000256" key="1">
    <source>
        <dbReference type="ARBA" id="ARBA00022741"/>
    </source>
</evidence>
<proteinExistence type="inferred from homology"/>
<dbReference type="SMART" id="SM00382">
    <property type="entry name" value="AAA"/>
    <property type="match status" value="1"/>
</dbReference>
<dbReference type="GO" id="GO:0000724">
    <property type="term" value="P:double-strand break repair via homologous recombination"/>
    <property type="evidence" value="ECO:0007669"/>
    <property type="project" value="UniProtKB-UniRule"/>
</dbReference>
<dbReference type="NCBIfam" id="TIGR01447">
    <property type="entry name" value="recD"/>
    <property type="match status" value="1"/>
</dbReference>
<keyword evidence="3" id="KW-0238">DNA-binding</keyword>
<keyword evidence="1 3" id="KW-0547">Nucleotide-binding</keyword>
<dbReference type="HAMAP" id="MF_01487">
    <property type="entry name" value="RecD"/>
    <property type="match status" value="1"/>
</dbReference>
<keyword evidence="3" id="KW-0269">Exonuclease</keyword>
<name>A0A1Y1QFQ9_9GAMM</name>
<evidence type="ECO:0000313" key="5">
    <source>
        <dbReference type="EMBL" id="OQX04317.1"/>
    </source>
</evidence>
<dbReference type="AlphaFoldDB" id="A0A1Y1QFQ9"/>
<dbReference type="Pfam" id="PF13245">
    <property type="entry name" value="AAA_19"/>
    <property type="match status" value="1"/>
</dbReference>
<dbReference type="SUPFAM" id="SSF52540">
    <property type="entry name" value="P-loop containing nucleoside triphosphate hydrolases"/>
    <property type="match status" value="1"/>
</dbReference>
<dbReference type="InterPro" id="IPR050534">
    <property type="entry name" value="Coronavir_polyprotein_1ab"/>
</dbReference>
<dbReference type="InterPro" id="IPR027785">
    <property type="entry name" value="UvrD-like_helicase_C"/>
</dbReference>
<comment type="caution">
    <text evidence="5">The sequence shown here is derived from an EMBL/GenBank/DDBJ whole genome shotgun (WGS) entry which is preliminary data.</text>
</comment>
<evidence type="ECO:0000256" key="3">
    <source>
        <dbReference type="HAMAP-Rule" id="MF_01487"/>
    </source>
</evidence>
<dbReference type="PANTHER" id="PTHR43788:SF6">
    <property type="entry name" value="DNA HELICASE B"/>
    <property type="match status" value="1"/>
</dbReference>
<feature type="binding site" evidence="3">
    <location>
        <begin position="118"/>
        <end position="125"/>
    </location>
    <ligand>
        <name>ATP</name>
        <dbReference type="ChEBI" id="CHEBI:30616"/>
    </ligand>
</feature>
<dbReference type="InterPro" id="IPR006344">
    <property type="entry name" value="RecD"/>
</dbReference>
<dbReference type="InterPro" id="IPR003593">
    <property type="entry name" value="AAA+_ATPase"/>
</dbReference>
<dbReference type="Gene3D" id="3.40.50.300">
    <property type="entry name" value="P-loop containing nucleotide triphosphate hydrolases"/>
    <property type="match status" value="2"/>
</dbReference>
<dbReference type="GO" id="GO:0009338">
    <property type="term" value="C:exodeoxyribonuclease V complex"/>
    <property type="evidence" value="ECO:0007669"/>
    <property type="project" value="InterPro"/>
</dbReference>
<dbReference type="GO" id="GO:0016887">
    <property type="term" value="F:ATP hydrolysis activity"/>
    <property type="evidence" value="ECO:0007669"/>
    <property type="project" value="RHEA"/>
</dbReference>
<dbReference type="EC" id="5.6.2.3" evidence="3"/>
<organism evidence="5 6">
    <name type="scientific">Thiothrix lacustris</name>
    <dbReference type="NCBI Taxonomy" id="525917"/>
    <lineage>
        <taxon>Bacteria</taxon>
        <taxon>Pseudomonadati</taxon>
        <taxon>Pseudomonadota</taxon>
        <taxon>Gammaproteobacteria</taxon>
        <taxon>Thiotrichales</taxon>
        <taxon>Thiotrichaceae</taxon>
        <taxon>Thiothrix</taxon>
    </lineage>
</organism>
<keyword evidence="3" id="KW-0540">Nuclease</keyword>
<comment type="similarity">
    <text evidence="3">Belongs to the RecD family.</text>
</comment>
<evidence type="ECO:0000256" key="2">
    <source>
        <dbReference type="ARBA" id="ARBA00022840"/>
    </source>
</evidence>
<keyword evidence="3" id="KW-0234">DNA repair</keyword>
<dbReference type="EMBL" id="MTEJ01000346">
    <property type="protein sequence ID" value="OQX04317.1"/>
    <property type="molecule type" value="Genomic_DNA"/>
</dbReference>
<comment type="miscellaneous">
    <text evidence="3">In the RecBCD complex, RecB has a slow 3'-5' helicase, an exonuclease activity and loads RecA onto ssDNA, RecD has a fast 5'-3' helicase activity, while RecC stimulates the ATPase and processivity of the RecB helicase and contributes to recognition of the Chi site.</text>
</comment>
<evidence type="ECO:0000313" key="6">
    <source>
        <dbReference type="Proteomes" id="UP000192491"/>
    </source>
</evidence>
<comment type="function">
    <text evidence="3">A helicase/nuclease that prepares dsDNA breaks (DSB) for recombinational DNA repair. Binds to DSBs and unwinds DNA via a highly rapid and processive ATP-dependent bidirectional helicase activity. Unwinds dsDNA until it encounters a Chi (crossover hotspot instigator) sequence from the 3' direction. Cuts ssDNA a few nucleotides 3' to the Chi site. The properties and activities of the enzyme are changed at Chi. The Chi-altered holoenzyme produces a long 3'-ssDNA overhang and facilitates RecA-binding to the ssDNA for homologous DNA recombination and repair. Holoenzyme degrades any linearized DNA that is unable to undergo homologous recombination. In the holoenzyme this subunit has ssDNA-dependent ATPase and 5'-3' helicase activity. When added to pre-assembled RecBC greatly stimulates nuclease activity and augments holoenzyme processivity. Negatively regulates the RecA-loading ability of RecBCD.</text>
</comment>
<keyword evidence="2 3" id="KW-0067">ATP-binding</keyword>
<dbReference type="Pfam" id="PF13538">
    <property type="entry name" value="UvrD_C_2"/>
    <property type="match status" value="1"/>
</dbReference>
<dbReference type="GO" id="GO:0008854">
    <property type="term" value="F:exodeoxyribonuclease V activity"/>
    <property type="evidence" value="ECO:0007669"/>
    <property type="project" value="InterPro"/>
</dbReference>
<dbReference type="GO" id="GO:0043139">
    <property type="term" value="F:5'-3' DNA helicase activity"/>
    <property type="evidence" value="ECO:0007669"/>
    <property type="project" value="UniProtKB-UniRule"/>
</dbReference>
<comment type="subunit">
    <text evidence="3">Heterotrimer of RecB, RecC and RecD. All subunits contribute to DNA-binding.</text>
</comment>
<comment type="catalytic activity">
    <reaction evidence="3">
        <text>ATP + H2O = ADP + phosphate + H(+)</text>
        <dbReference type="Rhea" id="RHEA:13065"/>
        <dbReference type="ChEBI" id="CHEBI:15377"/>
        <dbReference type="ChEBI" id="CHEBI:15378"/>
        <dbReference type="ChEBI" id="CHEBI:30616"/>
        <dbReference type="ChEBI" id="CHEBI:43474"/>
        <dbReference type="ChEBI" id="CHEBI:456216"/>
        <dbReference type="EC" id="5.6.2.3"/>
    </reaction>
</comment>
<keyword evidence="3" id="KW-0227">DNA damage</keyword>
<dbReference type="CDD" id="cd17933">
    <property type="entry name" value="DEXSc_RecD-like"/>
    <property type="match status" value="1"/>
</dbReference>
<dbReference type="Gene3D" id="2.30.30.940">
    <property type="match status" value="1"/>
</dbReference>
<reference evidence="5 6" key="1">
    <citation type="submission" date="2017-01" db="EMBL/GenBank/DDBJ databases">
        <title>Novel large sulfur bacteria in the metagenomes of groundwater-fed chemosynthetic microbial mats in the Lake Huron basin.</title>
        <authorList>
            <person name="Sharrar A.M."/>
            <person name="Flood B.E."/>
            <person name="Bailey J.V."/>
            <person name="Jones D.S."/>
            <person name="Biddanda B."/>
            <person name="Ruberg S.A."/>
            <person name="Marcus D.N."/>
            <person name="Dick G.J."/>
        </authorList>
    </citation>
    <scope>NUCLEOTIDE SEQUENCE [LARGE SCALE GENOMIC DNA]</scope>
    <source>
        <strain evidence="5">A8</strain>
    </source>
</reference>
<protein>
    <recommendedName>
        <fullName evidence="3">RecBCD enzyme subunit RecD</fullName>
        <ecNumber evidence="3">5.6.2.3</ecNumber>
    </recommendedName>
    <alternativeName>
        <fullName evidence="3">DNA 5'-3' helicase subunit RecD</fullName>
    </alternativeName>
    <alternativeName>
        <fullName evidence="3">Exonuclease V subunit RecD</fullName>
        <shortName evidence="3">ExoV subunit RecD</shortName>
    </alternativeName>
    <alternativeName>
        <fullName evidence="3">Helicase/nuclease RecBCD subunit RecD</fullName>
    </alternativeName>
</protein>
<feature type="domain" description="AAA+ ATPase" evidence="4">
    <location>
        <begin position="110"/>
        <end position="275"/>
    </location>
</feature>
<accession>A0A1Y1QFQ9</accession>